<feature type="region of interest" description="Disordered" evidence="1">
    <location>
        <begin position="354"/>
        <end position="513"/>
    </location>
</feature>
<feature type="compositionally biased region" description="Polar residues" evidence="1">
    <location>
        <begin position="887"/>
        <end position="925"/>
    </location>
</feature>
<reference evidence="2" key="1">
    <citation type="journal article" date="2020" name="Plant Biotechnol. J.">
        <title>The pomegranate (Punica granatum L.) draft genome dissects genetic divergence between soft- and hard-seeded cultivars.</title>
        <authorList>
            <person name="Luo X."/>
            <person name="Li H."/>
            <person name="Wu Z."/>
            <person name="Yao W."/>
            <person name="Zhao P."/>
            <person name="Cao D."/>
            <person name="Yu H."/>
            <person name="Li K."/>
            <person name="Poudel K."/>
            <person name="Zhao D."/>
            <person name="Zhang F."/>
            <person name="Xia X."/>
            <person name="Chen L."/>
            <person name="Wang Q."/>
            <person name="Jing D."/>
            <person name="Cao S."/>
        </authorList>
    </citation>
    <scope>NUCLEOTIDE SEQUENCE [LARGE SCALE GENOMIC DNA]</scope>
    <source>
        <strain evidence="2">cv. Tunisia</strain>
    </source>
</reference>
<feature type="region of interest" description="Disordered" evidence="1">
    <location>
        <begin position="683"/>
        <end position="808"/>
    </location>
</feature>
<evidence type="ECO:0000313" key="2">
    <source>
        <dbReference type="Proteomes" id="UP000515151"/>
    </source>
</evidence>
<protein>
    <submittedName>
        <fullName evidence="3">COP1-interacting protein 7</fullName>
    </submittedName>
</protein>
<sequence length="1311" mass="144199">MKSSTRLDSAVFHLTPTRTRCDLVIFANGKTEKIASGLLSPFLAHLKAARDQMAKGGYSIILEPEAGCNATWFTKATVERFVRFVSTPEVLERVYTLESEIMQIEEAIAIQSNNDVGLQTREGHQAKSAEVTEAVKPVLDDNADKAIVLYKPDSHLPEANGSAGQEGNSKVQLLKVLETRKTVLQKEQGMAFARAVAAGFDIDLLTPLMSFAESFGASRLMDACTKFIDLWKRKHENGQWVEIEEAEALSGHLDYANMNASGIVISDMVNKLKVSLPESSNDMASEENGKASTTVNADDKPPMNQHVPLGYPEYFPGQFPHMFPPWPMHSPPGAPLGFQAYPMPYFQNYPGSNPYFQQASPPVEDPRLHSGQKVCQKRHSHERRNSNTGLISSDVDGFNGRSSDEHEQEDVSSPSESQKKGRRSKKKQGMVVIRNINYITRKQQDPSHSESDSASEPKSDGEYEPLEGAATLEMKHKHSTRSQERRQSGRNSINKLTSSDKEEPSYGNEADGEHWQAFQSYLLKEADEGKQEGDQGMFSMEKEVWLKRRKNVLNNDPLASDGRNIDEPTEGLSTDVQRLSGSGAFIRRASNDGLLISRKDGDSRSFLDGHLDVHSTEIRGRGGYRWTETDDFIINKQENSLSVSASDRLAMNRYEGGAKFPDIRSSQDIDDDSYIVSYRSASADFGDGSQKGIDIDSEFPSAEQRKKSSSRKVQVSYEPDELSMMPERGVERESNGYDPALDYEMQVENQACASLNKSGKEAGSNSKQRSKDSKRSQTPDVLAKKKNVGPVRKGKPTKLSPLDEAKARAERLRSYKADLQKLKKEKEEEQIKRIEALKLERQKRIAARSSSIPAHSPQTSQPSRKSLPTKLSPSSHKGSKFSDMEPGSSSPLQRFSVRSASKPNRLTAGSSSAENRLTRSASSLPETKKENSVVPEKKASMTRIRRLSEPKMTANNCASTVKPRAESTKSKVSDDADKKKISAIINLDRSKAATLPELKIRATKAPESAKSMNMKEMPLKVNGTVSKPGMSSRDTVLKANDEQNSQQIEDDDNPIVEKSVVVLENEKPAVPVSHVIDEKLQPLSSGDHNDQIDGEITNAFPKQSSSCAVVSPATVGGSGSDGKPQENKMKEQISTYELATHEEASSKVSSVSHVEKPYQAPYARVSSLEDPCTIGSEYAKALPTACSDLRATGAQSFKAQVAVTSKTEIEKITDPADKPSKESAKGFKRLLKFGKKNNTSSERDSDTASIGGSDIDDNASKPAPSTEVHTLKNLISQDETPTAVTTPKKSSRALSLLSPFRSKHSEKKHAT</sequence>
<feature type="compositionally biased region" description="Basic residues" evidence="1">
    <location>
        <begin position="784"/>
        <end position="796"/>
    </location>
</feature>
<feature type="compositionally biased region" description="Basic and acidic residues" evidence="1">
    <location>
        <begin position="926"/>
        <end position="939"/>
    </location>
</feature>
<feature type="compositionally biased region" description="Polar residues" evidence="1">
    <location>
        <begin position="848"/>
        <end position="876"/>
    </location>
</feature>
<feature type="compositionally biased region" description="Polar residues" evidence="1">
    <location>
        <begin position="1273"/>
        <end position="1288"/>
    </location>
</feature>
<feature type="compositionally biased region" description="Basic and acidic residues" evidence="1">
    <location>
        <begin position="442"/>
        <end position="461"/>
    </location>
</feature>
<organism evidence="2 3">
    <name type="scientific">Punica granatum</name>
    <name type="common">Pomegranate</name>
    <dbReference type="NCBI Taxonomy" id="22663"/>
    <lineage>
        <taxon>Eukaryota</taxon>
        <taxon>Viridiplantae</taxon>
        <taxon>Streptophyta</taxon>
        <taxon>Embryophyta</taxon>
        <taxon>Tracheophyta</taxon>
        <taxon>Spermatophyta</taxon>
        <taxon>Magnoliopsida</taxon>
        <taxon>eudicotyledons</taxon>
        <taxon>Gunneridae</taxon>
        <taxon>Pentapetalae</taxon>
        <taxon>rosids</taxon>
        <taxon>malvids</taxon>
        <taxon>Myrtales</taxon>
        <taxon>Lythraceae</taxon>
        <taxon>Punica</taxon>
    </lineage>
</organism>
<dbReference type="OrthoDB" id="1928292at2759"/>
<gene>
    <name evidence="3" type="primary">LOC116207472</name>
</gene>
<feature type="compositionally biased region" description="Polar residues" evidence="1">
    <location>
        <begin position="747"/>
        <end position="757"/>
    </location>
</feature>
<dbReference type="GeneID" id="116207472"/>
<proteinExistence type="predicted"/>
<feature type="region of interest" description="Disordered" evidence="1">
    <location>
        <begin position="1004"/>
        <end position="1032"/>
    </location>
</feature>
<dbReference type="PANTHER" id="PTHR31008">
    <property type="entry name" value="COP1-INTERACTING PROTEIN-RELATED"/>
    <property type="match status" value="1"/>
</dbReference>
<evidence type="ECO:0000313" key="3">
    <source>
        <dbReference type="RefSeq" id="XP_031396288.1"/>
    </source>
</evidence>
<dbReference type="Proteomes" id="UP000515151">
    <property type="component" value="Chromosome 5"/>
</dbReference>
<name>A0A6P8DVL0_PUNGR</name>
<feature type="compositionally biased region" description="Basic residues" evidence="1">
    <location>
        <begin position="1301"/>
        <end position="1311"/>
    </location>
</feature>
<feature type="region of interest" description="Disordered" evidence="1">
    <location>
        <begin position="1073"/>
        <end position="1132"/>
    </location>
</feature>
<reference evidence="3" key="2">
    <citation type="submission" date="2025-08" db="UniProtKB">
        <authorList>
            <consortium name="RefSeq"/>
        </authorList>
    </citation>
    <scope>IDENTIFICATION</scope>
    <source>
        <tissue evidence="3">Leaf</tissue>
    </source>
</reference>
<dbReference type="RefSeq" id="XP_031396288.1">
    <property type="nucleotide sequence ID" value="XM_031540428.1"/>
</dbReference>
<evidence type="ECO:0000256" key="1">
    <source>
        <dbReference type="SAM" id="MobiDB-lite"/>
    </source>
</evidence>
<feature type="compositionally biased region" description="Basic residues" evidence="1">
    <location>
        <begin position="1226"/>
        <end position="1235"/>
    </location>
</feature>
<dbReference type="PANTHER" id="PTHR31008:SF2">
    <property type="entry name" value="COP1-INTERACTING PROTEIN-LIKE PROTEIN"/>
    <property type="match status" value="1"/>
</dbReference>
<accession>A0A6P8DVL0</accession>
<feature type="region of interest" description="Disordered" evidence="1">
    <location>
        <begin position="842"/>
        <end position="977"/>
    </location>
</feature>
<keyword evidence="2" id="KW-1185">Reference proteome</keyword>
<feature type="compositionally biased region" description="Basic and acidic residues" evidence="1">
    <location>
        <begin position="1207"/>
        <end position="1225"/>
    </location>
</feature>
<feature type="region of interest" description="Disordered" evidence="1">
    <location>
        <begin position="278"/>
        <end position="302"/>
    </location>
</feature>
<feature type="compositionally biased region" description="Basic and acidic residues" evidence="1">
    <location>
        <begin position="963"/>
        <end position="977"/>
    </location>
</feature>
<feature type="region of interest" description="Disordered" evidence="1">
    <location>
        <begin position="1203"/>
        <end position="1311"/>
    </location>
</feature>